<protein>
    <submittedName>
        <fullName evidence="1">Uncharacterized protein</fullName>
    </submittedName>
</protein>
<dbReference type="EMBL" id="KR029601">
    <property type="protein sequence ID" value="AKH48027.1"/>
    <property type="molecule type" value="Genomic_DNA"/>
</dbReference>
<accession>A0A0F7L9I1</accession>
<evidence type="ECO:0000313" key="1">
    <source>
        <dbReference type="EMBL" id="AKH48027.1"/>
    </source>
</evidence>
<reference evidence="1" key="1">
    <citation type="journal article" date="2015" name="Front. Microbiol.">
        <title>Combining genomic sequencing methods to explore viral diversity and reveal potential virus-host interactions.</title>
        <authorList>
            <person name="Chow C.E."/>
            <person name="Winget D.M."/>
            <person name="White R.A.III."/>
            <person name="Hallam S.J."/>
            <person name="Suttle C.A."/>
        </authorList>
    </citation>
    <scope>NUCLEOTIDE SEQUENCE</scope>
    <source>
        <strain evidence="1">Oxic1_6</strain>
    </source>
</reference>
<name>A0A0F7L9I1_9VIRU</name>
<proteinExistence type="predicted"/>
<reference evidence="1" key="2">
    <citation type="submission" date="2015-03" db="EMBL/GenBank/DDBJ databases">
        <authorList>
            <person name="Chow C.-E.T."/>
            <person name="Winget D.M."/>
            <person name="White R.A.III."/>
            <person name="Hallam S.J."/>
            <person name="Suttle C.A."/>
        </authorList>
    </citation>
    <scope>NUCLEOTIDE SEQUENCE</scope>
    <source>
        <strain evidence="1">Oxic1_6</strain>
    </source>
</reference>
<sequence>MWSPLPLVAIDLQSHDAIRVHCVHSAADADPVFTVHHSPPLRAAIASSATYPARVPSSSHDCEDTHALSQA</sequence>
<organism evidence="1">
    <name type="scientific">uncultured marine virus</name>
    <dbReference type="NCBI Taxonomy" id="186617"/>
    <lineage>
        <taxon>Viruses</taxon>
        <taxon>environmental samples</taxon>
    </lineage>
</organism>